<keyword evidence="3" id="KW-0145">Chemotaxis</keyword>
<evidence type="ECO:0000256" key="4">
    <source>
        <dbReference type="ARBA" id="ARBA00022692"/>
    </source>
</evidence>
<evidence type="ECO:0000259" key="11">
    <source>
        <dbReference type="PROSITE" id="PS50111"/>
    </source>
</evidence>
<dbReference type="PANTHER" id="PTHR32089">
    <property type="entry name" value="METHYL-ACCEPTING CHEMOTAXIS PROTEIN MCPB"/>
    <property type="match status" value="1"/>
</dbReference>
<dbReference type="AlphaFoldDB" id="A0A848BAY2"/>
<dbReference type="InterPro" id="IPR004089">
    <property type="entry name" value="MCPsignal_dom"/>
</dbReference>
<evidence type="ECO:0000256" key="8">
    <source>
        <dbReference type="PROSITE-ProRule" id="PRU00284"/>
    </source>
</evidence>
<dbReference type="Proteomes" id="UP000543804">
    <property type="component" value="Unassembled WGS sequence"/>
</dbReference>
<evidence type="ECO:0000313" key="13">
    <source>
        <dbReference type="Proteomes" id="UP000543804"/>
    </source>
</evidence>
<dbReference type="Gene3D" id="1.10.287.950">
    <property type="entry name" value="Methyl-accepting chemotaxis protein"/>
    <property type="match status" value="1"/>
</dbReference>
<dbReference type="SMART" id="SM00283">
    <property type="entry name" value="MA"/>
    <property type="match status" value="1"/>
</dbReference>
<comment type="caution">
    <text evidence="12">The sequence shown here is derived from an EMBL/GenBank/DDBJ whole genome shotgun (WGS) entry which is preliminary data.</text>
</comment>
<feature type="transmembrane region" description="Helical" evidence="10">
    <location>
        <begin position="293"/>
        <end position="313"/>
    </location>
</feature>
<evidence type="ECO:0000256" key="2">
    <source>
        <dbReference type="ARBA" id="ARBA00022475"/>
    </source>
</evidence>
<dbReference type="GO" id="GO:0006935">
    <property type="term" value="P:chemotaxis"/>
    <property type="evidence" value="ECO:0007669"/>
    <property type="project" value="UniProtKB-KW"/>
</dbReference>
<organism evidence="12 13">
    <name type="scientific">Selenomonas bovis</name>
    <dbReference type="NCBI Taxonomy" id="416586"/>
    <lineage>
        <taxon>Bacteria</taxon>
        <taxon>Bacillati</taxon>
        <taxon>Bacillota</taxon>
        <taxon>Negativicutes</taxon>
        <taxon>Selenomonadales</taxon>
        <taxon>Selenomonadaceae</taxon>
        <taxon>Selenomonas</taxon>
    </lineage>
</organism>
<evidence type="ECO:0000256" key="3">
    <source>
        <dbReference type="ARBA" id="ARBA00022500"/>
    </source>
</evidence>
<accession>A0A848BAY2</accession>
<gene>
    <name evidence="12" type="ORF">HF878_07255</name>
</gene>
<dbReference type="EMBL" id="JABAFA010000025">
    <property type="protein sequence ID" value="NMD99264.1"/>
    <property type="molecule type" value="Genomic_DNA"/>
</dbReference>
<dbReference type="Pfam" id="PF00015">
    <property type="entry name" value="MCPsignal"/>
    <property type="match status" value="1"/>
</dbReference>
<dbReference type="Pfam" id="PF02743">
    <property type="entry name" value="dCache_1"/>
    <property type="match status" value="1"/>
</dbReference>
<sequence>MERTENNKAMRVGKRILLEILLLAAVVSAILSVASFLENRSAMLANTQGMLTARAGENAQAIASSIESRQRILKNVAALPAVQSLDWAQQRPVLLQQAKNWGFENIFFLTTDGRGCYPDTGEIKDQSKEPFFAVMREKQEFVTDPFIWETQGDAVTTLIVPVESPAGGIIGYLGGAINLARVNDRIQSIEIGQKGYAFIANGDGAYVAHKDMQKVLHQNTLLDDGAGETGREADALTVAIAQHAQGIAALQLAGRDVYAAYAPIDGTSWSVVLVADKDETLAGVWRSARLQAFLFNVAVLLSIFVAQLISGTITKELADVGRFAAALSSYDLGYQSTPRKMDEFGETILALNESTKAMKGAIQSVQSQSQTITVSCEEMEEKFQQASDDVQQTAAATEEISATMSQCSTTLDSISRMVKSVDADTQQATAHTQKARRLAAKIHDDASAMQQKADASFQHVKSVSAECSTRVRSALERVKVVEEISTMAESILDISEQTNLLALNAAIEAARAGEQGRGFSVVADEVRKLAEASARTVTQIQAEIKETLAAVEDLSSAAKSLLAVMENDILTDYQGMLTVAGSYQAAGSDVQGISENFGKLTDGMVASMRDVTESIASIAESVNQVSVTTTQIAENMTGITEKNTQIADAAQRNKTAADELRKAASRFKTGGASARPPLCETDGEGM</sequence>
<evidence type="ECO:0000256" key="5">
    <source>
        <dbReference type="ARBA" id="ARBA00022989"/>
    </source>
</evidence>
<comment type="subcellular location">
    <subcellularLocation>
        <location evidence="1">Cell membrane</location>
        <topology evidence="1">Multi-pass membrane protein</topology>
    </subcellularLocation>
</comment>
<keyword evidence="6 10" id="KW-0472">Membrane</keyword>
<dbReference type="Gene3D" id="3.30.450.20">
    <property type="entry name" value="PAS domain"/>
    <property type="match status" value="2"/>
</dbReference>
<feature type="region of interest" description="Disordered" evidence="9">
    <location>
        <begin position="666"/>
        <end position="686"/>
    </location>
</feature>
<keyword evidence="2" id="KW-1003">Cell membrane</keyword>
<keyword evidence="13" id="KW-1185">Reference proteome</keyword>
<evidence type="ECO:0000256" key="7">
    <source>
        <dbReference type="ARBA" id="ARBA00023224"/>
    </source>
</evidence>
<evidence type="ECO:0000313" key="12">
    <source>
        <dbReference type="EMBL" id="NMD99264.1"/>
    </source>
</evidence>
<protein>
    <submittedName>
        <fullName evidence="12">Methyl-accepting chemotaxis protein</fullName>
    </submittedName>
</protein>
<dbReference type="GO" id="GO:0007165">
    <property type="term" value="P:signal transduction"/>
    <property type="evidence" value="ECO:0007669"/>
    <property type="project" value="UniProtKB-KW"/>
</dbReference>
<evidence type="ECO:0000256" key="1">
    <source>
        <dbReference type="ARBA" id="ARBA00004651"/>
    </source>
</evidence>
<keyword evidence="5 10" id="KW-1133">Transmembrane helix</keyword>
<feature type="domain" description="Methyl-accepting transducer" evidence="11">
    <location>
        <begin position="361"/>
        <end position="630"/>
    </location>
</feature>
<evidence type="ECO:0000256" key="6">
    <source>
        <dbReference type="ARBA" id="ARBA00023136"/>
    </source>
</evidence>
<dbReference type="SUPFAM" id="SSF58104">
    <property type="entry name" value="Methyl-accepting chemotaxis protein (MCP) signaling domain"/>
    <property type="match status" value="1"/>
</dbReference>
<dbReference type="CDD" id="cd12912">
    <property type="entry name" value="PDC2_MCP_like"/>
    <property type="match status" value="1"/>
</dbReference>
<dbReference type="InterPro" id="IPR033479">
    <property type="entry name" value="dCache_1"/>
</dbReference>
<evidence type="ECO:0000256" key="10">
    <source>
        <dbReference type="SAM" id="Phobius"/>
    </source>
</evidence>
<dbReference type="PANTHER" id="PTHR32089:SF112">
    <property type="entry name" value="LYSOZYME-LIKE PROTEIN-RELATED"/>
    <property type="match status" value="1"/>
</dbReference>
<dbReference type="CDD" id="cd18773">
    <property type="entry name" value="PDC1_HK_sensor"/>
    <property type="match status" value="1"/>
</dbReference>
<dbReference type="RefSeq" id="WP_170077646.1">
    <property type="nucleotide sequence ID" value="NZ_JABAFA010000025.1"/>
</dbReference>
<dbReference type="GO" id="GO:0005886">
    <property type="term" value="C:plasma membrane"/>
    <property type="evidence" value="ECO:0007669"/>
    <property type="project" value="UniProtKB-SubCell"/>
</dbReference>
<reference evidence="12 13" key="1">
    <citation type="submission" date="2020-04" db="EMBL/GenBank/DDBJ databases">
        <authorList>
            <person name="Hitch T.C.A."/>
            <person name="Wylensek D."/>
            <person name="Clavel T."/>
        </authorList>
    </citation>
    <scope>NUCLEOTIDE SEQUENCE [LARGE SCALE GENOMIC DNA]</scope>
    <source>
        <strain evidence="12 13">PG-130-P53-12</strain>
    </source>
</reference>
<feature type="transmembrane region" description="Helical" evidence="10">
    <location>
        <begin position="16"/>
        <end position="37"/>
    </location>
</feature>
<name>A0A848BAY2_9FIRM</name>
<evidence type="ECO:0000256" key="9">
    <source>
        <dbReference type="SAM" id="MobiDB-lite"/>
    </source>
</evidence>
<keyword evidence="4 10" id="KW-0812">Transmembrane</keyword>
<proteinExistence type="predicted"/>
<dbReference type="PROSITE" id="PS50111">
    <property type="entry name" value="CHEMOTAXIS_TRANSDUC_2"/>
    <property type="match status" value="1"/>
</dbReference>
<keyword evidence="7 8" id="KW-0807">Transducer</keyword>